<dbReference type="GO" id="GO:0046872">
    <property type="term" value="F:metal ion binding"/>
    <property type="evidence" value="ECO:0007669"/>
    <property type="project" value="InterPro"/>
</dbReference>
<dbReference type="InterPro" id="IPR005479">
    <property type="entry name" value="CPAse_ATP-bd"/>
</dbReference>
<evidence type="ECO:0000256" key="5">
    <source>
        <dbReference type="ARBA" id="ARBA00022840"/>
    </source>
</evidence>
<dbReference type="PANTHER" id="PTHR18866">
    <property type="entry name" value="CARBOXYLASE:PYRUVATE/ACETYL-COA/PROPIONYL-COA CARBOXYLASE"/>
    <property type="match status" value="1"/>
</dbReference>
<comment type="catalytic activity">
    <reaction evidence="7">
        <text>N(6)-biotinyl-L-lysyl-[protein] + hydrogencarbonate + ATP = N(6)-carboxybiotinyl-L-lysyl-[protein] + ADP + phosphate + H(+)</text>
        <dbReference type="Rhea" id="RHEA:13501"/>
        <dbReference type="Rhea" id="RHEA-COMP:10505"/>
        <dbReference type="Rhea" id="RHEA-COMP:10506"/>
        <dbReference type="ChEBI" id="CHEBI:15378"/>
        <dbReference type="ChEBI" id="CHEBI:17544"/>
        <dbReference type="ChEBI" id="CHEBI:30616"/>
        <dbReference type="ChEBI" id="CHEBI:43474"/>
        <dbReference type="ChEBI" id="CHEBI:83144"/>
        <dbReference type="ChEBI" id="CHEBI:83145"/>
        <dbReference type="ChEBI" id="CHEBI:456216"/>
        <dbReference type="EC" id="6.3.4.14"/>
    </reaction>
    <physiologicalReaction direction="left-to-right" evidence="7">
        <dbReference type="Rhea" id="RHEA:13502"/>
    </physiologicalReaction>
</comment>
<dbReference type="InterPro" id="IPR000089">
    <property type="entry name" value="Biotin_lipoyl"/>
</dbReference>
<dbReference type="Gene3D" id="2.40.50.100">
    <property type="match status" value="1"/>
</dbReference>
<reference evidence="12 13" key="1">
    <citation type="submission" date="2014-07" db="EMBL/GenBank/DDBJ databases">
        <title>Genome Sequence of Rhodococcus opacus Strain R7, a Biodegrader of Mono- and Polycyclic Aromatic Hydrocarbons.</title>
        <authorList>
            <person name="Di Gennaro P."/>
            <person name="Zampolli J."/>
            <person name="Presti I."/>
            <person name="Cappelletti M."/>
            <person name="D'Ursi P."/>
            <person name="Orro A."/>
            <person name="Mezzelani A."/>
            <person name="Milanesi L."/>
        </authorList>
    </citation>
    <scope>NUCLEOTIDE SEQUENCE [LARGE SCALE GENOMIC DNA]</scope>
    <source>
        <strain evidence="12 13">R7</strain>
    </source>
</reference>
<keyword evidence="5 8" id="KW-0067">ATP-binding</keyword>
<dbReference type="SUPFAM" id="SSF52440">
    <property type="entry name" value="PreATP-grasp domain"/>
    <property type="match status" value="1"/>
</dbReference>
<evidence type="ECO:0000256" key="2">
    <source>
        <dbReference type="ARBA" id="ARBA00013263"/>
    </source>
</evidence>
<dbReference type="Pfam" id="PF02785">
    <property type="entry name" value="Biotin_carb_C"/>
    <property type="match status" value="1"/>
</dbReference>
<dbReference type="PROSITE" id="PS00867">
    <property type="entry name" value="CPSASE_2"/>
    <property type="match status" value="1"/>
</dbReference>
<evidence type="ECO:0000313" key="13">
    <source>
        <dbReference type="Proteomes" id="UP000028488"/>
    </source>
</evidence>
<dbReference type="SUPFAM" id="SSF51246">
    <property type="entry name" value="Rudiment single hybrid motif"/>
    <property type="match status" value="1"/>
</dbReference>
<dbReference type="InterPro" id="IPR011053">
    <property type="entry name" value="Single_hybrid_motif"/>
</dbReference>
<dbReference type="CDD" id="cd06850">
    <property type="entry name" value="biotinyl_domain"/>
    <property type="match status" value="1"/>
</dbReference>
<dbReference type="SUPFAM" id="SSF56059">
    <property type="entry name" value="Glutathione synthetase ATP-binding domain-like"/>
    <property type="match status" value="1"/>
</dbReference>
<keyword evidence="3" id="KW-0436">Ligase</keyword>
<dbReference type="FunFam" id="2.40.50.100:FF:000003">
    <property type="entry name" value="Acetyl-CoA carboxylase biotin carboxyl carrier protein"/>
    <property type="match status" value="1"/>
</dbReference>
<dbReference type="FunFam" id="3.40.50.20:FF:000010">
    <property type="entry name" value="Propionyl-CoA carboxylase subunit alpha"/>
    <property type="match status" value="1"/>
</dbReference>
<dbReference type="InterPro" id="IPR005482">
    <property type="entry name" value="Biotin_COase_C"/>
</dbReference>
<dbReference type="PANTHER" id="PTHR18866:SF126">
    <property type="entry name" value="BIOTIN CARBOXYLASE"/>
    <property type="match status" value="1"/>
</dbReference>
<evidence type="ECO:0000313" key="12">
    <source>
        <dbReference type="EMBL" id="AII09246.1"/>
    </source>
</evidence>
<accession>A0A076ETS8</accession>
<dbReference type="InterPro" id="IPR048429">
    <property type="entry name" value="MCC_alpha_BT"/>
</dbReference>
<keyword evidence="4 8" id="KW-0547">Nucleotide-binding</keyword>
<dbReference type="InterPro" id="IPR050856">
    <property type="entry name" value="Biotin_carboxylase_complex"/>
</dbReference>
<dbReference type="PROSITE" id="PS50979">
    <property type="entry name" value="BC"/>
    <property type="match status" value="1"/>
</dbReference>
<dbReference type="RefSeq" id="WP_128642379.1">
    <property type="nucleotide sequence ID" value="NZ_CP008947.1"/>
</dbReference>
<dbReference type="Proteomes" id="UP000028488">
    <property type="component" value="Chromosome"/>
</dbReference>
<dbReference type="AlphaFoldDB" id="A0A076ETS8"/>
<evidence type="ECO:0000256" key="6">
    <source>
        <dbReference type="ARBA" id="ARBA00023267"/>
    </source>
</evidence>
<evidence type="ECO:0000256" key="7">
    <source>
        <dbReference type="ARBA" id="ARBA00048501"/>
    </source>
</evidence>
<feature type="domain" description="Biotin carboxylation" evidence="11">
    <location>
        <begin position="1"/>
        <end position="456"/>
    </location>
</feature>
<dbReference type="GO" id="GO:0005524">
    <property type="term" value="F:ATP binding"/>
    <property type="evidence" value="ECO:0007669"/>
    <property type="project" value="UniProtKB-UniRule"/>
</dbReference>
<dbReference type="InterPro" id="IPR011054">
    <property type="entry name" value="Rudment_hybrid_motif"/>
</dbReference>
<dbReference type="Pfam" id="PF02786">
    <property type="entry name" value="CPSase_L_D2"/>
    <property type="match status" value="1"/>
</dbReference>
<keyword evidence="6" id="KW-0092">Biotin</keyword>
<dbReference type="SMART" id="SM00878">
    <property type="entry name" value="Biotin_carb_C"/>
    <property type="match status" value="1"/>
</dbReference>
<dbReference type="InterPro" id="IPR001882">
    <property type="entry name" value="Biotin_BS"/>
</dbReference>
<evidence type="ECO:0000259" key="11">
    <source>
        <dbReference type="PROSITE" id="PS50979"/>
    </source>
</evidence>
<dbReference type="Pfam" id="PF21139">
    <property type="entry name" value="BT_MCC_alpha"/>
    <property type="match status" value="1"/>
</dbReference>
<dbReference type="EC" id="6.3.4.14" evidence="2"/>
<dbReference type="InterPro" id="IPR011761">
    <property type="entry name" value="ATP-grasp"/>
</dbReference>
<evidence type="ECO:0000259" key="10">
    <source>
        <dbReference type="PROSITE" id="PS50975"/>
    </source>
</evidence>
<feature type="domain" description="ATP-grasp" evidence="10">
    <location>
        <begin position="97"/>
        <end position="320"/>
    </location>
</feature>
<gene>
    <name evidence="12" type="ORF">EP51_33265</name>
</gene>
<dbReference type="InterPro" id="IPR011764">
    <property type="entry name" value="Biotin_carboxylation_dom"/>
</dbReference>
<evidence type="ECO:0000256" key="1">
    <source>
        <dbReference type="ARBA" id="ARBA00001953"/>
    </source>
</evidence>
<comment type="cofactor">
    <cofactor evidence="1">
        <name>biotin</name>
        <dbReference type="ChEBI" id="CHEBI:57586"/>
    </cofactor>
</comment>
<evidence type="ECO:0000256" key="4">
    <source>
        <dbReference type="ARBA" id="ARBA00022741"/>
    </source>
</evidence>
<dbReference type="GO" id="GO:0004075">
    <property type="term" value="F:biotin carboxylase activity"/>
    <property type="evidence" value="ECO:0007669"/>
    <property type="project" value="UniProtKB-EC"/>
</dbReference>
<dbReference type="PROSITE" id="PS00188">
    <property type="entry name" value="BIOTIN"/>
    <property type="match status" value="1"/>
</dbReference>
<dbReference type="Gene3D" id="3.30.470.20">
    <property type="entry name" value="ATP-grasp fold, B domain"/>
    <property type="match status" value="1"/>
</dbReference>
<sequence>MIQSVLVANRGEIARRVFATCRRAGIGTVAVYSDADALSPHVTEADTAVRLPGNSPADTYLRGDLVIEAALLAGADAIHPGYGFLSENADFARAVHDAGLTWIGPPAPAIEMMGSKVESKKMMAAAGVPVLAELDPGAVTEADLPVLVKASAGGGGRGMRVVRELADLPEQLEGARREAQSAFGDPTVFCERYLETGRHIEVQVMADRHGTVWAVGERECSIQRRHQKVVEEAPSPLVEAVPGMRERLFEAARLAAKAIDYEGAGTVEFLASGRAERGGDDVDDGNFFFLEMNTRLQVEHPVTECTTGLDLVDLQLQVASGQALDAESPAVSGHSIEVRLYAEDPAQNWQPQSGPVHRLDLPGNAVEFDVLRSPGIRLDSGVVDGSTVGVHYDPMLAKVISFAPTRTQAATRLAAALSRAQIHGLRTNRDLLVNVLRHPAFLAGDTDTAFFDTHGLDVLARPLASADTERLSALAAALADAAHNRDVATVDSTLPSGWRNLASAPQSKTFTGGGGDIEIRYLLTRYGLKADGFDDVALVSATAGRVVLDVAGLRRSFEVSRYGDDVFVDSALGPVGLHAAPRFTDPSAVVAEGSLLAPMPGAVIRLGAEVGDTVTAGQPIVWLEAMKMEHTIKAPASGVLTELSVTAGQQVDVGTVLAVVEAAQPEGES</sequence>
<protein>
    <recommendedName>
        <fullName evidence="2">biotin carboxylase</fullName>
        <ecNumber evidence="2">6.3.4.14</ecNumber>
    </recommendedName>
</protein>
<evidence type="ECO:0000256" key="8">
    <source>
        <dbReference type="PROSITE-ProRule" id="PRU00409"/>
    </source>
</evidence>
<evidence type="ECO:0000259" key="9">
    <source>
        <dbReference type="PROSITE" id="PS50968"/>
    </source>
</evidence>
<dbReference type="PROSITE" id="PS50968">
    <property type="entry name" value="BIOTINYL_LIPOYL"/>
    <property type="match status" value="1"/>
</dbReference>
<evidence type="ECO:0000256" key="3">
    <source>
        <dbReference type="ARBA" id="ARBA00022598"/>
    </source>
</evidence>
<dbReference type="eggNOG" id="COG4770">
    <property type="taxonomic scope" value="Bacteria"/>
</dbReference>
<dbReference type="Pfam" id="PF00289">
    <property type="entry name" value="Biotin_carb_N"/>
    <property type="match status" value="1"/>
</dbReference>
<feature type="domain" description="Lipoyl-binding" evidence="9">
    <location>
        <begin position="586"/>
        <end position="661"/>
    </location>
</feature>
<dbReference type="InterPro" id="IPR016185">
    <property type="entry name" value="PreATP-grasp_dom_sf"/>
</dbReference>
<dbReference type="SUPFAM" id="SSF51230">
    <property type="entry name" value="Single hybrid motif"/>
    <property type="match status" value="1"/>
</dbReference>
<dbReference type="Pfam" id="PF00364">
    <property type="entry name" value="Biotin_lipoyl"/>
    <property type="match status" value="1"/>
</dbReference>
<dbReference type="InterPro" id="IPR005481">
    <property type="entry name" value="BC-like_N"/>
</dbReference>
<proteinExistence type="predicted"/>
<name>A0A076ETS8_RHOOP</name>
<dbReference type="PROSITE" id="PS50975">
    <property type="entry name" value="ATP_GRASP"/>
    <property type="match status" value="1"/>
</dbReference>
<dbReference type="EMBL" id="CP008947">
    <property type="protein sequence ID" value="AII09246.1"/>
    <property type="molecule type" value="Genomic_DNA"/>
</dbReference>
<organism evidence="12 13">
    <name type="scientific">Rhodococcus opacus</name>
    <name type="common">Nocardia opaca</name>
    <dbReference type="NCBI Taxonomy" id="37919"/>
    <lineage>
        <taxon>Bacteria</taxon>
        <taxon>Bacillati</taxon>
        <taxon>Actinomycetota</taxon>
        <taxon>Actinomycetes</taxon>
        <taxon>Mycobacteriales</taxon>
        <taxon>Nocardiaceae</taxon>
        <taxon>Rhodococcus</taxon>
    </lineage>
</organism>